<proteinExistence type="predicted"/>
<protein>
    <recommendedName>
        <fullName evidence="3">Lipoprotein</fullName>
    </recommendedName>
</protein>
<comment type="caution">
    <text evidence="1">The sequence shown here is derived from an EMBL/GenBank/DDBJ whole genome shotgun (WGS) entry which is preliminary data.</text>
</comment>
<sequence length="450" mass="48118">MRLPWLVLSLFWALVGCSGATKVVRLDTGRGAPVVHMPRADGTARPVLLDAGALKEAVARLAPGLRLSPRAQDAARRLFEVEPRSGSYLMDVQRRRITPLGPGEHLSSEQTQPDVELTRAYLRWCGRTGRAGDCLGLLKESPVITGDARFALALALAKGAVLEELWEAVKDMANPEALMQAALWTAVTYALLWTVPEPATKGVAAVLSAGLIAYVGIDTFWALIQGFRHLMVESDAALTFDELRGAGERFGKVMGRQAARAFVMLATAAIGSTGATLGTKLPGLPGAAQAAVRAEAEAGVVYAAVGQVETVAIAADGFTVGLAPGAVAMSSSGTPVGGSTSSGYKAWQTHRGMTKARGSAGPNKEWHHIVEQTEGNVRHFGPEAIHNTENVIALDKSLHDMVSAFYSRKYPLLTRSRVLTIREWLSTQSYAAQRDFGMLAIENIKKGIWR</sequence>
<keyword evidence="2" id="KW-1185">Reference proteome</keyword>
<evidence type="ECO:0000313" key="1">
    <source>
        <dbReference type="EMBL" id="RKH06821.1"/>
    </source>
</evidence>
<accession>A0A3A8KRC5</accession>
<dbReference type="OrthoDB" id="5487210at2"/>
<evidence type="ECO:0000313" key="2">
    <source>
        <dbReference type="Proteomes" id="UP000268313"/>
    </source>
</evidence>
<gene>
    <name evidence="1" type="ORF">D7X32_03865</name>
</gene>
<reference evidence="2" key="1">
    <citation type="submission" date="2018-09" db="EMBL/GenBank/DDBJ databases">
        <authorList>
            <person name="Livingstone P.G."/>
            <person name="Whitworth D.E."/>
        </authorList>
    </citation>
    <scope>NUCLEOTIDE SEQUENCE [LARGE SCALE GENOMIC DNA]</scope>
    <source>
        <strain evidence="2">CA043D</strain>
    </source>
</reference>
<evidence type="ECO:0008006" key="3">
    <source>
        <dbReference type="Google" id="ProtNLM"/>
    </source>
</evidence>
<dbReference type="AlphaFoldDB" id="A0A3A8KRC5"/>
<name>A0A3A8KRC5_9BACT</name>
<organism evidence="1 2">
    <name type="scientific">Corallococcus carmarthensis</name>
    <dbReference type="NCBI Taxonomy" id="2316728"/>
    <lineage>
        <taxon>Bacteria</taxon>
        <taxon>Pseudomonadati</taxon>
        <taxon>Myxococcota</taxon>
        <taxon>Myxococcia</taxon>
        <taxon>Myxococcales</taxon>
        <taxon>Cystobacterineae</taxon>
        <taxon>Myxococcaceae</taxon>
        <taxon>Corallococcus</taxon>
    </lineage>
</organism>
<dbReference type="PROSITE" id="PS51257">
    <property type="entry name" value="PROKAR_LIPOPROTEIN"/>
    <property type="match status" value="1"/>
</dbReference>
<dbReference type="Proteomes" id="UP000268313">
    <property type="component" value="Unassembled WGS sequence"/>
</dbReference>
<dbReference type="EMBL" id="RAWE01000008">
    <property type="protein sequence ID" value="RKH06821.1"/>
    <property type="molecule type" value="Genomic_DNA"/>
</dbReference>